<keyword evidence="3" id="KW-1185">Reference proteome</keyword>
<feature type="region of interest" description="Disordered" evidence="1">
    <location>
        <begin position="2132"/>
        <end position="2171"/>
    </location>
</feature>
<feature type="compositionally biased region" description="Low complexity" evidence="1">
    <location>
        <begin position="2338"/>
        <end position="2365"/>
    </location>
</feature>
<feature type="compositionally biased region" description="Low complexity" evidence="1">
    <location>
        <begin position="577"/>
        <end position="599"/>
    </location>
</feature>
<dbReference type="Pfam" id="PF17957">
    <property type="entry name" value="Big_7"/>
    <property type="match status" value="2"/>
</dbReference>
<feature type="region of interest" description="Disordered" evidence="1">
    <location>
        <begin position="1052"/>
        <end position="1072"/>
    </location>
</feature>
<dbReference type="PANTHER" id="PTHR32305:SF15">
    <property type="entry name" value="PROTEIN RHSA-RELATED"/>
    <property type="match status" value="1"/>
</dbReference>
<evidence type="ECO:0000313" key="3">
    <source>
        <dbReference type="Proteomes" id="UP000316747"/>
    </source>
</evidence>
<accession>A0A543HGB4</accession>
<feature type="compositionally biased region" description="Low complexity" evidence="1">
    <location>
        <begin position="2259"/>
        <end position="2270"/>
    </location>
</feature>
<dbReference type="Proteomes" id="UP000316747">
    <property type="component" value="Unassembled WGS sequence"/>
</dbReference>
<gene>
    <name evidence="2" type="ORF">FBY41_4203</name>
</gene>
<dbReference type="PANTHER" id="PTHR32305">
    <property type="match status" value="1"/>
</dbReference>
<dbReference type="Gene3D" id="2.180.10.10">
    <property type="entry name" value="RHS repeat-associated core"/>
    <property type="match status" value="3"/>
</dbReference>
<feature type="region of interest" description="Disordered" evidence="1">
    <location>
        <begin position="2331"/>
        <end position="2367"/>
    </location>
</feature>
<name>A0A543HGB4_9MICO</name>
<feature type="compositionally biased region" description="Low complexity" evidence="1">
    <location>
        <begin position="614"/>
        <end position="628"/>
    </location>
</feature>
<organism evidence="2 3">
    <name type="scientific">Humibacillus xanthopallidus</name>
    <dbReference type="NCBI Taxonomy" id="412689"/>
    <lineage>
        <taxon>Bacteria</taxon>
        <taxon>Bacillati</taxon>
        <taxon>Actinomycetota</taxon>
        <taxon>Actinomycetes</taxon>
        <taxon>Micrococcales</taxon>
        <taxon>Intrasporangiaceae</taxon>
        <taxon>Humibacillus</taxon>
    </lineage>
</organism>
<dbReference type="InterPro" id="IPR006530">
    <property type="entry name" value="YD"/>
</dbReference>
<comment type="caution">
    <text evidence="2">The sequence shown here is derived from an EMBL/GenBank/DDBJ whole genome shotgun (WGS) entry which is preliminary data.</text>
</comment>
<reference evidence="2 3" key="1">
    <citation type="submission" date="2019-06" db="EMBL/GenBank/DDBJ databases">
        <title>Genome sequencing of plant associated microbes to promote plant fitness in Sorghum bicolor and Oryza sativa.</title>
        <authorList>
            <person name="Coleman-Derr D."/>
        </authorList>
    </citation>
    <scope>NUCLEOTIDE SEQUENCE [LARGE SCALE GENOMIC DNA]</scope>
    <source>
        <strain evidence="2 3">KV-663</strain>
    </source>
</reference>
<evidence type="ECO:0000313" key="2">
    <source>
        <dbReference type="EMBL" id="TQM57379.1"/>
    </source>
</evidence>
<feature type="compositionally biased region" description="Polar residues" evidence="1">
    <location>
        <begin position="2233"/>
        <end position="2248"/>
    </location>
</feature>
<dbReference type="NCBIfam" id="NF033679">
    <property type="entry name" value="DNRLRE_dom"/>
    <property type="match status" value="1"/>
</dbReference>
<dbReference type="NCBIfam" id="TIGR01643">
    <property type="entry name" value="YD_repeat_2x"/>
    <property type="match status" value="2"/>
</dbReference>
<dbReference type="EMBL" id="VFPM01000004">
    <property type="protein sequence ID" value="TQM57379.1"/>
    <property type="molecule type" value="Genomic_DNA"/>
</dbReference>
<sequence length="2564" mass="271253">MFGIMGSRRRTLAGAVGFGLVVGLLTPVTEGMLPPDRLPAAHAAAAGTVLLRTPTTLNGNGAELSWDSYVATGTAPFVAYEIHRSAAAGFTPSPATLLTTITDRNTTKWTDTTAKGGATVRYRLVVGGVLSAELPVTLPASGTTTMTLQPDASRGQATQIAHNASTEVSCSDNRNYGAAPTMRVGTTADGWQHRGLLRFDLRSIPATADVTSATLTLAFAGSNNPDTAVSVHRLRQPWQEGTENATCGASGATWLETQRSVGWASTGASFDATADASLVARSRSAAGTDTFTVLGLVREWVTGAAPNDGVLVKATDDTPDGLTSPSIDYGSDDSTTTARPQLVVTYSNPQAVSRGPWVSVAAPAASSVVTGTVPLRAAGGDDGRVAKMEFLSGNTLLGSATASPWTFAWDTTSAAVASGSQVITVRATDDSGNQTTSPGVTVTVDKTAKPTVTLTGPTASTVVGTSATMTASATGTGLTKVEFYADDQLVGTDTAAPWSTTWKPGSIADPAYNTSHQLSARVFDGSGRSATSGTTTVTVSRAAGTIYSATLDLNEPGNSTTALAIPPSFLDNNLAPTTDTYSGSTTTTTSLSSTPKDSTNSYATYSGSALLSSTQRSTTSGLSTSGPSAIDTDTTNVKPIRDPASVARGALQADVTVTNTSSVAWKGGSSGLQLWYRWYVPTEVPKGDGSVGDDGIVLFEGPANTYFPSTVQPGQSKPIPVLIEPPALPVGIDKARVRLRVDIYDVNSTSADKWFATRGNPPIDQPVVVDKDLEGHLGLERFWQYEGTDTGAGSQALTNVSNGNTLWRWSPFSAPGRGLATTVDLTYNSLEDHSESPAGNNVSLAVSGLTRLGNPLDIHPNRADTISGRSNKYVTFTDGDGTTHKFTGTTQTDGTTTWAEPAGVNLYLQGPSTDPTRRYSLTRPDKVTFYFDTDGYPTSVVDRNGNTLTFTLETVLAGEDPGGPKRRITKVTDAGGRAFTIAYWSRAEVKRAHVRGKIKSIADHTGSLLLFDYYDDGNLLRLTQVGGTQANGERLDDRTFVFTYTTSNGAGPAVTTSAARAKPDPHTPNQSTRLYSVRDPRGAETVFAYYGPGTGQLRWKAKSRWNRLGDPTQACTSAAFCTAFGYDITNRRTTVDAPSSRDTEYVYDTLGRVTSLVDALEQTTSVTWSTDNKVKRLVEPGGAVQTWDYNANGYLTSWVNQVGAQTTLTYENRPLGPKDTDGHWSVLTGRTKPEGGTWVFTNDTAGNTTRTVDPEGYATTLTWNLAGSAAPGTVASTTDARNQTTSYTYDASGAPSKIAEPEGITTEMGYDADGLLRWVQDGNLSAQANPTVSGTATDRVAAAFLDYDAFHRLGRQSAPKSFEYERGRLIWSSGQFDANDNVTRNIDPHYGGTADDGEGTVGQTGTFDAMDQPLTQGNQQGETTAYTWDVAGRISSITRPKGSATTATSLDYASEYDYDVLDRVTRQTDHGSAATDTRTTLLCYDTPGDLRSVTSPRAQKTAVTCPTSGPATAPFTTAYAYDAAHRLLTKTDPLGHAQTKTYDLNNNVTVVEQLIDKAASATRVQRTTTAYDKRDLPIRSTQQVTGSRTAVSKVVYDGNGNRTLVASPRAVDHADGAAITSSSPYVTAYSYDGVNRLVQTVKPFAPGETERQSEFRAYDKSNHLLWNSLPVTSTTASAVQDTARTVRTYFGPGWIRTAKSPNQPLVTYDYAAQSWQTRRTPEVAGQPGTPDLEKEMIWRYFDDGKLSERADRDGNPTTYSYDRNNNLTYSLDTSGVVSAGENPVETSASWDGFDEISRVWHRKKASDTTPWTFNDYAYDANGNVTRRLENGEQDSAKQTVTKAPKEYELAYDEADWLSTQVNRQETNTDLTTASACDGDEYLTNTWYDTGWEEARTLRRAQSGCSGTASSWPVKQTTTWDRLDNGKVDLLKTVNASGGVITSHDVEYLESGTLANGTAGDRYVDGNRTKDTFVNKRADAGTTCTSVTNPCIATYTYDARQKLTSNQRRQGVTDTFKLDEPANLVGDTTVRGGNVTTKAEAGKPTLTQKYQSNQLKELSSGGGSVSYVYDNYGNVDCVAVGSGVSSCPTGSGLVQDYAYDDLNRLASQRTYTGATATDTATYDYDALDRVSKQTETHSTAGDNRSTSFTYEGLTTRTTEEKQSGGTDPKTKTFSYDAYGHRISMSSQDNGTTKTDSFSYAYDVHGSVSQLVDDTGGVKASYGYTAYGSEDDGLSSKQDATTDTDTNPLNPYQFQGRRLDSGGATASSASSSLDMGARRYAADTGRFLQEDMYASALGDLGLALDPLSQNRYALAGGNPISFVEVDGHRLIADGGGGGSTSPSPTTSTTSSCCTSSGSSTDGGSSPSVNLAQESLASASDVAAAEYLKQTSSGYTSAKANYAAMAERRAAWAGRMTEGGRLTGSRAEFYRYLDEAPEYSAKASASGQTAMRLSRLAKFSKGAIPVVGSVAAFGLDVANGEDPGRAGAKAVGGLVGGALAGAAAGSVFGPAGTIIGGVIGGFLGSGVGQSIFDNGVSLDSIGEGLKEGGEELLSAGEDVVGALNPFD</sequence>
<dbReference type="InterPro" id="IPR050708">
    <property type="entry name" value="T6SS_VgrG/RHS"/>
</dbReference>
<feature type="region of interest" description="Disordered" evidence="1">
    <location>
        <begin position="576"/>
        <end position="599"/>
    </location>
</feature>
<evidence type="ECO:0000256" key="1">
    <source>
        <dbReference type="SAM" id="MobiDB-lite"/>
    </source>
</evidence>
<dbReference type="InterPro" id="IPR013783">
    <property type="entry name" value="Ig-like_fold"/>
</dbReference>
<protein>
    <submittedName>
        <fullName evidence="2">RHS repeat-associated protein</fullName>
    </submittedName>
</protein>
<feature type="region of interest" description="Disordered" evidence="1">
    <location>
        <begin position="614"/>
        <end position="640"/>
    </location>
</feature>
<proteinExistence type="predicted"/>
<feature type="compositionally biased region" description="Polar residues" evidence="1">
    <location>
        <begin position="2135"/>
        <end position="2155"/>
    </location>
</feature>
<dbReference type="GO" id="GO:0005975">
    <property type="term" value="P:carbohydrate metabolic process"/>
    <property type="evidence" value="ECO:0007669"/>
    <property type="project" value="UniProtKB-ARBA"/>
</dbReference>
<feature type="region of interest" description="Disordered" evidence="1">
    <location>
        <begin position="2227"/>
        <end position="2248"/>
    </location>
</feature>
<feature type="region of interest" description="Disordered" evidence="1">
    <location>
        <begin position="2253"/>
        <end position="2272"/>
    </location>
</feature>
<dbReference type="Gene3D" id="2.60.40.10">
    <property type="entry name" value="Immunoglobulins"/>
    <property type="match status" value="2"/>
</dbReference>